<dbReference type="Proteomes" id="UP001140949">
    <property type="component" value="Unassembled WGS sequence"/>
</dbReference>
<evidence type="ECO:0000256" key="1">
    <source>
        <dbReference type="SAM" id="MobiDB-lite"/>
    </source>
</evidence>
<organism evidence="2 3">
    <name type="scientific">Iris pallida</name>
    <name type="common">Sweet iris</name>
    <dbReference type="NCBI Taxonomy" id="29817"/>
    <lineage>
        <taxon>Eukaryota</taxon>
        <taxon>Viridiplantae</taxon>
        <taxon>Streptophyta</taxon>
        <taxon>Embryophyta</taxon>
        <taxon>Tracheophyta</taxon>
        <taxon>Spermatophyta</taxon>
        <taxon>Magnoliopsida</taxon>
        <taxon>Liliopsida</taxon>
        <taxon>Asparagales</taxon>
        <taxon>Iridaceae</taxon>
        <taxon>Iridoideae</taxon>
        <taxon>Irideae</taxon>
        <taxon>Iris</taxon>
    </lineage>
</organism>
<evidence type="ECO:0000313" key="2">
    <source>
        <dbReference type="EMBL" id="KAJ6842996.1"/>
    </source>
</evidence>
<comment type="caution">
    <text evidence="2">The sequence shown here is derived from an EMBL/GenBank/DDBJ whole genome shotgun (WGS) entry which is preliminary data.</text>
</comment>
<feature type="region of interest" description="Disordered" evidence="1">
    <location>
        <begin position="107"/>
        <end position="129"/>
    </location>
</feature>
<accession>A0AAX6HPJ0</accession>
<dbReference type="AlphaFoldDB" id="A0AAX6HPJ0"/>
<reference evidence="2" key="1">
    <citation type="journal article" date="2023" name="GigaByte">
        <title>Genome assembly of the bearded iris, Iris pallida Lam.</title>
        <authorList>
            <person name="Bruccoleri R.E."/>
            <person name="Oakeley E.J."/>
            <person name="Faust A.M.E."/>
            <person name="Altorfer M."/>
            <person name="Dessus-Babus S."/>
            <person name="Burckhardt D."/>
            <person name="Oertli M."/>
            <person name="Naumann U."/>
            <person name="Petersen F."/>
            <person name="Wong J."/>
        </authorList>
    </citation>
    <scope>NUCLEOTIDE SEQUENCE</scope>
    <source>
        <strain evidence="2">GSM-AAB239-AS_SAM_17_03QT</strain>
    </source>
</reference>
<reference evidence="2" key="2">
    <citation type="submission" date="2023-04" db="EMBL/GenBank/DDBJ databases">
        <authorList>
            <person name="Bruccoleri R.E."/>
            <person name="Oakeley E.J."/>
            <person name="Faust A.-M."/>
            <person name="Dessus-Babus S."/>
            <person name="Altorfer M."/>
            <person name="Burckhardt D."/>
            <person name="Oertli M."/>
            <person name="Naumann U."/>
            <person name="Petersen F."/>
            <person name="Wong J."/>
        </authorList>
    </citation>
    <scope>NUCLEOTIDE SEQUENCE</scope>
    <source>
        <strain evidence="2">GSM-AAB239-AS_SAM_17_03QT</strain>
        <tissue evidence="2">Leaf</tissue>
    </source>
</reference>
<dbReference type="EMBL" id="JANAVB010007399">
    <property type="protein sequence ID" value="KAJ6842996.1"/>
    <property type="molecule type" value="Genomic_DNA"/>
</dbReference>
<sequence>MATKDVILHENAVDEDWKVVGHCESNEISEDAAMFQNRKKPRLSVMIPSRNLGDSSTRINMPWTPSSVSTKAPTSARVSVSPSLSFMEGKQSIKRLLPRLSFKSQTVATESDKHDIQASDAPRNEKPSVLRSLSFKPKMRRTSSLPTSVAQIDDSLRGTNAVNHLSLVKKEVQKHMLRSLSVPLNVKTRSIRRAESLRSRFRVIPSTPRVMDMSGAMTSSKSIADHSVLCFRH</sequence>
<protein>
    <submittedName>
        <fullName evidence="2">E3 ubiquitin-protein ligase MARCH10 isoform X2</fullName>
    </submittedName>
</protein>
<keyword evidence="3" id="KW-1185">Reference proteome</keyword>
<name>A0AAX6HPJ0_IRIPA</name>
<dbReference type="PANTHER" id="PTHR46158:SF1">
    <property type="entry name" value="RING_U-BOX SUPERFAMILY PROTEIN"/>
    <property type="match status" value="1"/>
</dbReference>
<gene>
    <name evidence="2" type="ORF">M6B38_299625</name>
</gene>
<proteinExistence type="predicted"/>
<dbReference type="PANTHER" id="PTHR46158">
    <property type="entry name" value="OS02G0165000 PROTEIN"/>
    <property type="match status" value="1"/>
</dbReference>
<evidence type="ECO:0000313" key="3">
    <source>
        <dbReference type="Proteomes" id="UP001140949"/>
    </source>
</evidence>
<feature type="compositionally biased region" description="Basic and acidic residues" evidence="1">
    <location>
        <begin position="110"/>
        <end position="128"/>
    </location>
</feature>